<name>A0A815SG04_9BILA</name>
<reference evidence="1" key="1">
    <citation type="submission" date="2021-02" db="EMBL/GenBank/DDBJ databases">
        <authorList>
            <person name="Nowell W R."/>
        </authorList>
    </citation>
    <scope>NUCLEOTIDE SEQUENCE</scope>
</reference>
<comment type="caution">
    <text evidence="1">The sequence shown here is derived from an EMBL/GenBank/DDBJ whole genome shotgun (WGS) entry which is preliminary data.</text>
</comment>
<proteinExistence type="predicted"/>
<gene>
    <name evidence="1" type="ORF">RFH988_LOCUS38460</name>
</gene>
<sequence>ASQETTNCCIIEDAPSTNQQIIININNQHSIDPTIRDSISSKR</sequence>
<feature type="non-terminal residue" evidence="1">
    <location>
        <position position="1"/>
    </location>
</feature>
<dbReference type="EMBL" id="CAJNOO010009517">
    <property type="protein sequence ID" value="CAF1492436.1"/>
    <property type="molecule type" value="Genomic_DNA"/>
</dbReference>
<evidence type="ECO:0000313" key="2">
    <source>
        <dbReference type="Proteomes" id="UP000663882"/>
    </source>
</evidence>
<evidence type="ECO:0000313" key="1">
    <source>
        <dbReference type="EMBL" id="CAF1492436.1"/>
    </source>
</evidence>
<organism evidence="1 2">
    <name type="scientific">Rotaria sordida</name>
    <dbReference type="NCBI Taxonomy" id="392033"/>
    <lineage>
        <taxon>Eukaryota</taxon>
        <taxon>Metazoa</taxon>
        <taxon>Spiralia</taxon>
        <taxon>Gnathifera</taxon>
        <taxon>Rotifera</taxon>
        <taxon>Eurotatoria</taxon>
        <taxon>Bdelloidea</taxon>
        <taxon>Philodinida</taxon>
        <taxon>Philodinidae</taxon>
        <taxon>Rotaria</taxon>
    </lineage>
</organism>
<accession>A0A815SG04</accession>
<protein>
    <submittedName>
        <fullName evidence="1">Uncharacterized protein</fullName>
    </submittedName>
</protein>
<dbReference type="AlphaFoldDB" id="A0A815SG04"/>
<dbReference type="Proteomes" id="UP000663882">
    <property type="component" value="Unassembled WGS sequence"/>
</dbReference>